<dbReference type="PANTHER" id="PTHR46696">
    <property type="entry name" value="P450, PUTATIVE (EUROFUNG)-RELATED"/>
    <property type="match status" value="1"/>
</dbReference>
<sequence>MSAAAIDHHPGTPGYWRIRSYDAARAILRARHATTQAGFTAERIPQGWFTHRPILIADGPAHDAQRRELARFFAPAVIDDRYAADIDACAQAIVDDAVVTGRCRLDRAALHYTVDVTARIVGLTEAPVEALAGRLVAFFRQPPVDLSAPNWGRTNRQWLQAAINGLLPLTKFFVADVLPAIRAHRRDHRDDIISHLLDSGSSTADILVECVTYGTAGMVTTREFITVAAWRLLTDDDLRQRYLPADRATRLALLAELIRLDPIVGHLFRRVTDDLTLDVDGHATTIPAGDLIDIDVTQANVDSSTFGPDAETVCPFRTQRRHVSRPGTADERAPSVPLSAGLSFSDGAHRCPGQPLALIETDALLHRLLACEPRLLTAPTVGHDSVIAGCHLRGLELGFSVPARPRRH</sequence>
<dbReference type="SUPFAM" id="SSF48264">
    <property type="entry name" value="Cytochrome P450"/>
    <property type="match status" value="1"/>
</dbReference>
<dbReference type="PANTHER" id="PTHR46696:SF1">
    <property type="entry name" value="CYTOCHROME P450 YJIB-RELATED"/>
    <property type="match status" value="1"/>
</dbReference>
<dbReference type="InterPro" id="IPR017972">
    <property type="entry name" value="Cyt_P450_CS"/>
</dbReference>
<dbReference type="Proteomes" id="UP000595374">
    <property type="component" value="Chromosome"/>
</dbReference>
<dbReference type="GO" id="GO:0005506">
    <property type="term" value="F:iron ion binding"/>
    <property type="evidence" value="ECO:0007669"/>
    <property type="project" value="InterPro"/>
</dbReference>
<keyword evidence="2" id="KW-0479">Metal-binding</keyword>
<evidence type="ECO:0000256" key="1">
    <source>
        <dbReference type="ARBA" id="ARBA00010617"/>
    </source>
</evidence>
<dbReference type="InterPro" id="IPR036396">
    <property type="entry name" value="Cyt_P450_sf"/>
</dbReference>
<evidence type="ECO:0000313" key="3">
    <source>
        <dbReference type="EMBL" id="QQB15484.1"/>
    </source>
</evidence>
<protein>
    <submittedName>
        <fullName evidence="3">Cytochrome P450</fullName>
    </submittedName>
</protein>
<dbReference type="GO" id="GO:0004497">
    <property type="term" value="F:monooxygenase activity"/>
    <property type="evidence" value="ECO:0007669"/>
    <property type="project" value="UniProtKB-KW"/>
</dbReference>
<keyword evidence="2" id="KW-0349">Heme</keyword>
<dbReference type="Pfam" id="PF00067">
    <property type="entry name" value="p450"/>
    <property type="match status" value="1"/>
</dbReference>
<dbReference type="AlphaFoldDB" id="A0A7T4DL33"/>
<evidence type="ECO:0000313" key="4">
    <source>
        <dbReference type="Proteomes" id="UP000595374"/>
    </source>
</evidence>
<accession>A0A7T4DL33</accession>
<comment type="similarity">
    <text evidence="1 2">Belongs to the cytochrome P450 family.</text>
</comment>
<dbReference type="CDD" id="cd00302">
    <property type="entry name" value="cytochrome_P450"/>
    <property type="match status" value="1"/>
</dbReference>
<dbReference type="Gene3D" id="1.10.630.10">
    <property type="entry name" value="Cytochrome P450"/>
    <property type="match status" value="1"/>
</dbReference>
<dbReference type="RefSeq" id="WP_198500471.1">
    <property type="nucleotide sequence ID" value="NZ_CP065989.1"/>
</dbReference>
<name>A0A7T4DL33_9MICO</name>
<proteinExistence type="inferred from homology"/>
<evidence type="ECO:0000256" key="2">
    <source>
        <dbReference type="RuleBase" id="RU000461"/>
    </source>
</evidence>
<dbReference type="InterPro" id="IPR002397">
    <property type="entry name" value="Cyt_P450_B"/>
</dbReference>
<dbReference type="GO" id="GO:0020037">
    <property type="term" value="F:heme binding"/>
    <property type="evidence" value="ECO:0007669"/>
    <property type="project" value="InterPro"/>
</dbReference>
<keyword evidence="2" id="KW-0408">Iron</keyword>
<dbReference type="GO" id="GO:0016705">
    <property type="term" value="F:oxidoreductase activity, acting on paired donors, with incorporation or reduction of molecular oxygen"/>
    <property type="evidence" value="ECO:0007669"/>
    <property type="project" value="InterPro"/>
</dbReference>
<dbReference type="PROSITE" id="PS00086">
    <property type="entry name" value="CYTOCHROME_P450"/>
    <property type="match status" value="1"/>
</dbReference>
<gene>
    <name evidence="3" type="ORF">I6H47_05970</name>
</gene>
<keyword evidence="2" id="KW-0560">Oxidoreductase</keyword>
<dbReference type="PRINTS" id="PR00359">
    <property type="entry name" value="BP450"/>
</dbReference>
<dbReference type="EMBL" id="CP065989">
    <property type="protein sequence ID" value="QQB15484.1"/>
    <property type="molecule type" value="Genomic_DNA"/>
</dbReference>
<dbReference type="InterPro" id="IPR001128">
    <property type="entry name" value="Cyt_P450"/>
</dbReference>
<reference evidence="3 4" key="1">
    <citation type="submission" date="2020-12" db="EMBL/GenBank/DDBJ databases">
        <title>FDA dAtabase for Regulatory Grade micrObial Sequences (FDA-ARGOS): Supporting development and validation of Infectious Disease Dx tests.</title>
        <authorList>
            <person name="Sproer C."/>
            <person name="Gronow S."/>
            <person name="Severitt S."/>
            <person name="Schroder I."/>
            <person name="Tallon L."/>
            <person name="Sadzewicz L."/>
            <person name="Zhao X."/>
            <person name="Boylan J."/>
            <person name="Ott S."/>
            <person name="Bowen H."/>
            <person name="Vavikolanu K."/>
            <person name="Mehta A."/>
            <person name="Aluvathingal J."/>
            <person name="Nadendla S."/>
            <person name="Lowell S."/>
            <person name="Myers T."/>
            <person name="Yan Y."/>
            <person name="Sichtig H."/>
        </authorList>
    </citation>
    <scope>NUCLEOTIDE SEQUENCE [LARGE SCALE GENOMIC DNA]</scope>
    <source>
        <strain evidence="3 4">FDAARGOS_990</strain>
    </source>
</reference>
<keyword evidence="2" id="KW-0503">Monooxygenase</keyword>
<organism evidence="3 4">
    <name type="scientific">Brevibacterium casei</name>
    <dbReference type="NCBI Taxonomy" id="33889"/>
    <lineage>
        <taxon>Bacteria</taxon>
        <taxon>Bacillati</taxon>
        <taxon>Actinomycetota</taxon>
        <taxon>Actinomycetes</taxon>
        <taxon>Micrococcales</taxon>
        <taxon>Brevibacteriaceae</taxon>
        <taxon>Brevibacterium</taxon>
    </lineage>
</organism>